<feature type="transmembrane region" description="Helical" evidence="12">
    <location>
        <begin position="428"/>
        <end position="447"/>
    </location>
</feature>
<name>A0A929B6Y4_9PSEU</name>
<dbReference type="Gene3D" id="1.20.1250.20">
    <property type="entry name" value="MFS general substrate transporter like domains"/>
    <property type="match status" value="2"/>
</dbReference>
<feature type="compositionally biased region" description="Basic and acidic residues" evidence="11">
    <location>
        <begin position="468"/>
        <end position="482"/>
    </location>
</feature>
<keyword evidence="4" id="KW-1003">Cell membrane</keyword>
<feature type="transmembrane region" description="Helical" evidence="12">
    <location>
        <begin position="206"/>
        <end position="228"/>
    </location>
</feature>
<evidence type="ECO:0000313" key="15">
    <source>
        <dbReference type="Proteomes" id="UP000598360"/>
    </source>
</evidence>
<keyword evidence="7 12" id="KW-1133">Transmembrane helix</keyword>
<keyword evidence="5 12" id="KW-0812">Transmembrane</keyword>
<feature type="region of interest" description="Disordered" evidence="11">
    <location>
        <begin position="455"/>
        <end position="482"/>
    </location>
</feature>
<evidence type="ECO:0000256" key="7">
    <source>
        <dbReference type="ARBA" id="ARBA00022989"/>
    </source>
</evidence>
<feature type="domain" description="Major facilitator superfamily (MFS) profile" evidence="13">
    <location>
        <begin position="37"/>
        <end position="453"/>
    </location>
</feature>
<gene>
    <name evidence="14" type="ORF">IQ251_00690</name>
</gene>
<feature type="transmembrane region" description="Helical" evidence="12">
    <location>
        <begin position="306"/>
        <end position="324"/>
    </location>
</feature>
<evidence type="ECO:0000256" key="1">
    <source>
        <dbReference type="ARBA" id="ARBA00004651"/>
    </source>
</evidence>
<evidence type="ECO:0000256" key="12">
    <source>
        <dbReference type="SAM" id="Phobius"/>
    </source>
</evidence>
<feature type="transmembrane region" description="Helical" evidence="12">
    <location>
        <begin position="336"/>
        <end position="355"/>
    </location>
</feature>
<evidence type="ECO:0000256" key="2">
    <source>
        <dbReference type="ARBA" id="ARBA00008240"/>
    </source>
</evidence>
<feature type="transmembrane region" description="Helical" evidence="12">
    <location>
        <begin position="361"/>
        <end position="381"/>
    </location>
</feature>
<evidence type="ECO:0000256" key="9">
    <source>
        <dbReference type="ARBA" id="ARBA00037295"/>
    </source>
</evidence>
<evidence type="ECO:0000256" key="8">
    <source>
        <dbReference type="ARBA" id="ARBA00023136"/>
    </source>
</evidence>
<comment type="subcellular location">
    <subcellularLocation>
        <location evidence="1">Cell membrane</location>
        <topology evidence="1">Multi-pass membrane protein</topology>
    </subcellularLocation>
</comment>
<dbReference type="GO" id="GO:0005886">
    <property type="term" value="C:plasma membrane"/>
    <property type="evidence" value="ECO:0007669"/>
    <property type="project" value="UniProtKB-SubCell"/>
</dbReference>
<feature type="transmembrane region" description="Helical" evidence="12">
    <location>
        <begin position="393"/>
        <end position="416"/>
    </location>
</feature>
<dbReference type="InterPro" id="IPR020846">
    <property type="entry name" value="MFS_dom"/>
</dbReference>
<dbReference type="PROSITE" id="PS50850">
    <property type="entry name" value="MFS"/>
    <property type="match status" value="1"/>
</dbReference>
<evidence type="ECO:0000256" key="10">
    <source>
        <dbReference type="ARBA" id="ARBA00039918"/>
    </source>
</evidence>
<feature type="transmembrane region" description="Helical" evidence="12">
    <location>
        <begin position="178"/>
        <end position="200"/>
    </location>
</feature>
<organism evidence="14 15">
    <name type="scientific">Saccharopolyspora montiporae</name>
    <dbReference type="NCBI Taxonomy" id="2781240"/>
    <lineage>
        <taxon>Bacteria</taxon>
        <taxon>Bacillati</taxon>
        <taxon>Actinomycetota</taxon>
        <taxon>Actinomycetes</taxon>
        <taxon>Pseudonocardiales</taxon>
        <taxon>Pseudonocardiaceae</taxon>
        <taxon>Saccharopolyspora</taxon>
    </lineage>
</organism>
<dbReference type="InterPro" id="IPR036259">
    <property type="entry name" value="MFS_trans_sf"/>
</dbReference>
<keyword evidence="8 12" id="KW-0472">Membrane</keyword>
<dbReference type="PANTHER" id="PTHR43528">
    <property type="entry name" value="ALPHA-KETOGLUTARATE PERMEASE"/>
    <property type="match status" value="1"/>
</dbReference>
<dbReference type="SUPFAM" id="SSF103473">
    <property type="entry name" value="MFS general substrate transporter"/>
    <property type="match status" value="1"/>
</dbReference>
<dbReference type="AlphaFoldDB" id="A0A929B6Y4"/>
<dbReference type="FunFam" id="1.20.1250.20:FF:000001">
    <property type="entry name" value="Dicarboxylate MFS transporter"/>
    <property type="match status" value="1"/>
</dbReference>
<evidence type="ECO:0000259" key="13">
    <source>
        <dbReference type="PROSITE" id="PS50850"/>
    </source>
</evidence>
<evidence type="ECO:0000256" key="4">
    <source>
        <dbReference type="ARBA" id="ARBA00022475"/>
    </source>
</evidence>
<feature type="transmembrane region" description="Helical" evidence="12">
    <location>
        <begin position="133"/>
        <end position="157"/>
    </location>
</feature>
<comment type="caution">
    <text evidence="14">The sequence shown here is derived from an EMBL/GenBank/DDBJ whole genome shotgun (WGS) entry which is preliminary data.</text>
</comment>
<protein>
    <recommendedName>
        <fullName evidence="10">Putative proline/betaine transporter</fullName>
    </recommendedName>
</protein>
<feature type="transmembrane region" description="Helical" evidence="12">
    <location>
        <begin position="266"/>
        <end position="286"/>
    </location>
</feature>
<evidence type="ECO:0000256" key="5">
    <source>
        <dbReference type="ARBA" id="ARBA00022692"/>
    </source>
</evidence>
<feature type="compositionally biased region" description="Basic residues" evidence="11">
    <location>
        <begin position="9"/>
        <end position="19"/>
    </location>
</feature>
<feature type="transmembrane region" description="Helical" evidence="12">
    <location>
        <begin position="73"/>
        <end position="97"/>
    </location>
</feature>
<dbReference type="EMBL" id="JADEYC010000001">
    <property type="protein sequence ID" value="MBE9372955.1"/>
    <property type="molecule type" value="Genomic_DNA"/>
</dbReference>
<keyword evidence="6" id="KW-0769">Symport</keyword>
<dbReference type="GO" id="GO:0015293">
    <property type="term" value="F:symporter activity"/>
    <property type="evidence" value="ECO:0007669"/>
    <property type="project" value="UniProtKB-KW"/>
</dbReference>
<evidence type="ECO:0000256" key="6">
    <source>
        <dbReference type="ARBA" id="ARBA00022847"/>
    </source>
</evidence>
<keyword evidence="15" id="KW-1185">Reference proteome</keyword>
<sequence length="482" mass="51337">MGSDDAGRARRFLRRRKPTRPTPEDVTIVEESKTRRAVAAAAIGNTMEWFDFGVFSYIAVVISQVFFPQSSPTAQLLSTFATFAVAFLVRPLGGFFFGPLGDRIGRRKVLAVTMLLMAAGTVAIGLIPSYASIGIAAPILLLVARLVQGFSTGGEYGGATTFVSEFAPDRRRGFMASWLEFGTLTGYASGALVVTLLTVLLPEQELLAWGWRIPFLIGGPLGLVGLYLRFRLEETPAYAQAPAGDAEQRGTASEHRSSYSEIFGTYWRPLLICVGLVLVFNVTNYMLTAYMPTYLTAAVGFSHANALVLVLVAMVLVMGLVVVLGRFSDRIGRVPVVATGCVALVVVALPAFWLINLGNWVAVLAGILLLGLVLVCFSSTLPSTVPALFPTSVRYGGVSIGFNISVALFGGTTPLLSEWLVDVTGNALSPAFLLVAAGILGGITVLFTRESAQRALPGSSPTAAGPAEARKTARDQRRGNYP</sequence>
<dbReference type="InterPro" id="IPR051084">
    <property type="entry name" value="H+-coupled_symporters"/>
</dbReference>
<evidence type="ECO:0000256" key="11">
    <source>
        <dbReference type="SAM" id="MobiDB-lite"/>
    </source>
</evidence>
<accession>A0A929B6Y4</accession>
<dbReference type="InterPro" id="IPR005828">
    <property type="entry name" value="MFS_sugar_transport-like"/>
</dbReference>
<dbReference type="Proteomes" id="UP000598360">
    <property type="component" value="Unassembled WGS sequence"/>
</dbReference>
<evidence type="ECO:0000313" key="14">
    <source>
        <dbReference type="EMBL" id="MBE9372955.1"/>
    </source>
</evidence>
<feature type="transmembrane region" description="Helical" evidence="12">
    <location>
        <begin position="109"/>
        <end position="127"/>
    </location>
</feature>
<dbReference type="PROSITE" id="PS00217">
    <property type="entry name" value="SUGAR_TRANSPORT_2"/>
    <property type="match status" value="1"/>
</dbReference>
<keyword evidence="3" id="KW-0813">Transport</keyword>
<reference evidence="14" key="1">
    <citation type="submission" date="2020-10" db="EMBL/GenBank/DDBJ databases">
        <title>Diversity and distribution of actinomycetes associated with coral in the coast of Hainan.</title>
        <authorList>
            <person name="Li F."/>
        </authorList>
    </citation>
    <scope>NUCLEOTIDE SEQUENCE</scope>
    <source>
        <strain evidence="14">HNM0983</strain>
    </source>
</reference>
<feature type="region of interest" description="Disordered" evidence="11">
    <location>
        <begin position="1"/>
        <end position="26"/>
    </location>
</feature>
<dbReference type="Pfam" id="PF00083">
    <property type="entry name" value="Sugar_tr"/>
    <property type="match status" value="1"/>
</dbReference>
<dbReference type="InterPro" id="IPR005829">
    <property type="entry name" value="Sugar_transporter_CS"/>
</dbReference>
<comment type="function">
    <text evidence="9">May be a proton symporter involved in the uptake of osmolytes such as proline and glycine betaine.</text>
</comment>
<proteinExistence type="inferred from homology"/>
<comment type="similarity">
    <text evidence="2">Belongs to the major facilitator superfamily. Metabolite:H+ Symporter (MHS) family (TC 2.A.1.6) family.</text>
</comment>
<evidence type="ECO:0000256" key="3">
    <source>
        <dbReference type="ARBA" id="ARBA00022448"/>
    </source>
</evidence>
<dbReference type="PANTHER" id="PTHR43528:SF1">
    <property type="entry name" value="ALPHA-KETOGLUTARATE PERMEASE"/>
    <property type="match status" value="1"/>
</dbReference>
<feature type="transmembrane region" description="Helical" evidence="12">
    <location>
        <begin position="49"/>
        <end position="67"/>
    </location>
</feature>